<name>A0ABT8C3L2_9BACT</name>
<keyword evidence="4" id="KW-1185">Reference proteome</keyword>
<reference evidence="4" key="1">
    <citation type="journal article" date="2019" name="Int. J. Syst. Evol. Microbiol.">
        <title>The Global Catalogue of Microorganisms (GCM) 10K type strain sequencing project: providing services to taxonomists for standard genome sequencing and annotation.</title>
        <authorList>
            <consortium name="The Broad Institute Genomics Platform"/>
            <consortium name="The Broad Institute Genome Sequencing Center for Infectious Disease"/>
            <person name="Wu L."/>
            <person name="Ma J."/>
        </authorList>
    </citation>
    <scope>NUCLEOTIDE SEQUENCE [LARGE SCALE GENOMIC DNA]</scope>
    <source>
        <strain evidence="4">CECT 7706</strain>
    </source>
</reference>
<evidence type="ECO:0000259" key="2">
    <source>
        <dbReference type="Pfam" id="PF00534"/>
    </source>
</evidence>
<dbReference type="PANTHER" id="PTHR46401">
    <property type="entry name" value="GLYCOSYLTRANSFERASE WBBK-RELATED"/>
    <property type="match status" value="1"/>
</dbReference>
<dbReference type="Proteomes" id="UP001236663">
    <property type="component" value="Unassembled WGS sequence"/>
</dbReference>
<proteinExistence type="predicted"/>
<dbReference type="Gene3D" id="3.40.50.2000">
    <property type="entry name" value="Glycogen Phosphorylase B"/>
    <property type="match status" value="2"/>
</dbReference>
<sequence>MKDFPKVLILNQPFNSISGGGITLSNLFKGWPKDKLAVTCLGNLITEQTQLDACDHYYQLGHKEHIWRFPLSLLKRKYPSGKVRISKKEKKVKPIKKSALREKLLKGYINPFLKWLGVLNWASTLQLSPELQLWLDEFNPDVIYAQAQRREAVIFCRLVQEYLHKPMVFHMMDDWLEVLPGEGLLGNYWHGKIGGEFKDMLTRCARHFSISEPMAKAYQERYGFQFSTFHNPIELSFWNKSQRKSYEFGDKIQILYAGRMGLGIQSSLETMAKCLENLNKTGKKQLELVLQVGRKPSWADTYSCIHHRGFVPYEELPDRFSGADLLFLPYDFTPSATAFIKYSMPTKASEYMISGTPILIFAPEDTALVTYAQDYQWAKVVTKNEVEELKAALMELIDSEEYRKKVATKAIEIAEQRHDALKVREAFRNELSALAANKTITLNPS</sequence>
<evidence type="ECO:0000256" key="1">
    <source>
        <dbReference type="ARBA" id="ARBA00022679"/>
    </source>
</evidence>
<dbReference type="RefSeq" id="WP_163384773.1">
    <property type="nucleotide sequence ID" value="NZ_JAUFQS010000003.1"/>
</dbReference>
<protein>
    <submittedName>
        <fullName evidence="3">Glycosyltransferase family 4 protein</fullName>
    </submittedName>
</protein>
<evidence type="ECO:0000313" key="4">
    <source>
        <dbReference type="Proteomes" id="UP001236663"/>
    </source>
</evidence>
<keyword evidence="1" id="KW-0808">Transferase</keyword>
<dbReference type="PANTHER" id="PTHR46401:SF2">
    <property type="entry name" value="GLYCOSYLTRANSFERASE WBBK-RELATED"/>
    <property type="match status" value="1"/>
</dbReference>
<dbReference type="SUPFAM" id="SSF53756">
    <property type="entry name" value="UDP-Glycosyltransferase/glycogen phosphorylase"/>
    <property type="match status" value="1"/>
</dbReference>
<accession>A0ABT8C3L2</accession>
<dbReference type="EMBL" id="JAUFQS010000003">
    <property type="protein sequence ID" value="MDN3686622.1"/>
    <property type="molecule type" value="Genomic_DNA"/>
</dbReference>
<organism evidence="3 4">
    <name type="scientific">Cyclobacterium jeungdonense</name>
    <dbReference type="NCBI Taxonomy" id="708087"/>
    <lineage>
        <taxon>Bacteria</taxon>
        <taxon>Pseudomonadati</taxon>
        <taxon>Bacteroidota</taxon>
        <taxon>Cytophagia</taxon>
        <taxon>Cytophagales</taxon>
        <taxon>Cyclobacteriaceae</taxon>
        <taxon>Cyclobacterium</taxon>
    </lineage>
</organism>
<dbReference type="Pfam" id="PF00534">
    <property type="entry name" value="Glycos_transf_1"/>
    <property type="match status" value="1"/>
</dbReference>
<dbReference type="InterPro" id="IPR001296">
    <property type="entry name" value="Glyco_trans_1"/>
</dbReference>
<comment type="caution">
    <text evidence="3">The sequence shown here is derived from an EMBL/GenBank/DDBJ whole genome shotgun (WGS) entry which is preliminary data.</text>
</comment>
<gene>
    <name evidence="3" type="ORF">QWZ15_02165</name>
</gene>
<evidence type="ECO:0000313" key="3">
    <source>
        <dbReference type="EMBL" id="MDN3686622.1"/>
    </source>
</evidence>
<feature type="domain" description="Glycosyl transferase family 1" evidence="2">
    <location>
        <begin position="248"/>
        <end position="411"/>
    </location>
</feature>